<dbReference type="SUPFAM" id="SSF51998">
    <property type="entry name" value="PFL-like glycyl radical enzymes"/>
    <property type="match status" value="1"/>
</dbReference>
<sequence length="298" mass="33469">MNLTEVVVRDTDTLETLANKVEIATILGTIQSTYTNFPYLRKIWQKNTEEERLLGVSLTGIMDNPLMTLANGNLAETLEHLRDVAVKTNAEWAAKLGIEPSAAITCVKPSGTVSQLVDSASGIHARHSKYYIRTVRGDNKDPLTQFMKDQGIPSEPCVMKPQTTTVFSFPMKVPDGAVVTSDVSAVDQLKLWLMYQRHWCEHKPSVTINVRASEWFEVGAFVYEHFDEMSGVSFLPYNEHTYQQAPYQEIGPREYEVAVSLMPDRIDWSKLADYEKEDTTVSSQTFACVGSCEIVDLT</sequence>
<evidence type="ECO:0000313" key="5">
    <source>
        <dbReference type="EMBL" id="CAB4139277.1"/>
    </source>
</evidence>
<evidence type="ECO:0000256" key="4">
    <source>
        <dbReference type="ARBA" id="ARBA00023285"/>
    </source>
</evidence>
<dbReference type="GO" id="GO:0004748">
    <property type="term" value="F:ribonucleoside-diphosphate reductase activity, thioredoxin disulfide as acceptor"/>
    <property type="evidence" value="ECO:0007669"/>
    <property type="project" value="TreeGrafter"/>
</dbReference>
<keyword evidence="3" id="KW-0560">Oxidoreductase</keyword>
<dbReference type="Gene3D" id="3.20.70.20">
    <property type="match status" value="1"/>
</dbReference>
<protein>
    <submittedName>
        <fullName evidence="5">Uncharacterized protein</fullName>
    </submittedName>
</protein>
<keyword evidence="2" id="KW-0846">Cobalamin</keyword>
<proteinExistence type="predicted"/>
<evidence type="ECO:0000256" key="3">
    <source>
        <dbReference type="ARBA" id="ARBA00023002"/>
    </source>
</evidence>
<accession>A0A6J5M1T5</accession>
<dbReference type="EMBL" id="LR796352">
    <property type="protein sequence ID" value="CAB4139277.1"/>
    <property type="molecule type" value="Genomic_DNA"/>
</dbReference>
<dbReference type="Gene3D" id="3.90.1390.10">
    <property type="entry name" value="b-12 dependent (class ii) ribonucleotide reductase, chain A, domain 3"/>
    <property type="match status" value="1"/>
</dbReference>
<dbReference type="PANTHER" id="PTHR43371:SF1">
    <property type="entry name" value="RIBONUCLEOSIDE-DIPHOSPHATE REDUCTASE"/>
    <property type="match status" value="1"/>
</dbReference>
<dbReference type="InterPro" id="IPR050862">
    <property type="entry name" value="RdRp_reductase_class-2"/>
</dbReference>
<name>A0A6J5M1T5_9CAUD</name>
<reference evidence="5" key="1">
    <citation type="submission" date="2020-04" db="EMBL/GenBank/DDBJ databases">
        <authorList>
            <person name="Chiriac C."/>
            <person name="Salcher M."/>
            <person name="Ghai R."/>
            <person name="Kavagutti S V."/>
        </authorList>
    </citation>
    <scope>NUCLEOTIDE SEQUENCE</scope>
</reference>
<dbReference type="GO" id="GO:0031419">
    <property type="term" value="F:cobalamin binding"/>
    <property type="evidence" value="ECO:0007669"/>
    <property type="project" value="UniProtKB-KW"/>
</dbReference>
<organism evidence="5">
    <name type="scientific">uncultured Caudovirales phage</name>
    <dbReference type="NCBI Taxonomy" id="2100421"/>
    <lineage>
        <taxon>Viruses</taxon>
        <taxon>Duplodnaviria</taxon>
        <taxon>Heunggongvirae</taxon>
        <taxon>Uroviricota</taxon>
        <taxon>Caudoviricetes</taxon>
        <taxon>Peduoviridae</taxon>
        <taxon>Maltschvirus</taxon>
        <taxon>Maltschvirus maltsch</taxon>
    </lineage>
</organism>
<dbReference type="PANTHER" id="PTHR43371">
    <property type="entry name" value="VITAMIN B12-DEPENDENT RIBONUCLEOTIDE REDUCTASE"/>
    <property type="match status" value="1"/>
</dbReference>
<keyword evidence="4" id="KW-0170">Cobalt</keyword>
<comment type="cofactor">
    <cofactor evidence="1">
        <name>adenosylcob(III)alamin</name>
        <dbReference type="ChEBI" id="CHEBI:18408"/>
    </cofactor>
</comment>
<evidence type="ECO:0000256" key="1">
    <source>
        <dbReference type="ARBA" id="ARBA00001922"/>
    </source>
</evidence>
<gene>
    <name evidence="5" type="ORF">UFOVP346_33</name>
</gene>
<evidence type="ECO:0000256" key="2">
    <source>
        <dbReference type="ARBA" id="ARBA00022628"/>
    </source>
</evidence>